<keyword evidence="2 6" id="KW-0240">DNA-directed RNA polymerase</keyword>
<sequence length="592" mass="64727">MPPKNARRPVLGKYQESQATSDPRVVDSKDSISNLNESSASLNAGARGARGGSRGSTAMAISSRFKPKNVRRSAIELADIAKKEEIKRAAAMAEYAKQQARLARGRGRQRGRGDMMGRVRGATTSANSIFGIAPEGLKKESGMMSIRNSGAGGSGVGRSSTSTSIKREAGNYSASDGLGRSGISSTNNFAPQYPGEDEDIIRVDIEHINIISDDEEEANSNDADYSINLNKEKTNTKGGLRPVRLFREEHKERSTVVKTTSDTPEQSMPAQSTTDTREDSDEGLFVTDGTRSSFGLATGKLEPKIKQEPILDETIDDFPLPSLHDALDVSTQLVQPDKNRVSKPKSERDQKQGKKQSTNKNINFVIQTEEDRAEYERHLVDLEILANELGSLQEFTSTKIQDFDGDKIIEKTEDLEEEQDKKDGRLYLFQFPPVLPPLFNPLTEEKLDSSIIVKNEFNEPTQELETIGNSIAGKGDAREVDSTAQLSAAIKLEVEDKSIDQKENISKRTEIIHEEGFIGKLIVRESGKVELCWGGTRLLVGRGVDAKFLTTGVIVDNVEIGPAGGGVPEGKAFGMGQIMGKFVVTPDWMSMI</sequence>
<comment type="subcellular location">
    <subcellularLocation>
        <location evidence="1">Nucleus</location>
    </subcellularLocation>
</comment>
<dbReference type="GO" id="GO:0042797">
    <property type="term" value="P:tRNA transcription by RNA polymerase III"/>
    <property type="evidence" value="ECO:0007669"/>
    <property type="project" value="TreeGrafter"/>
</dbReference>
<reference evidence="6 7" key="1">
    <citation type="journal article" date="2018" name="BMC Genomics">
        <title>Comparative genome analyses reveal sequence features reflecting distinct modes of host-adaptation between dicot and monocot powdery mildew.</title>
        <authorList>
            <person name="Wu Y."/>
            <person name="Ma X."/>
            <person name="Pan Z."/>
            <person name="Kale S.D."/>
            <person name="Song Y."/>
            <person name="King H."/>
            <person name="Zhang Q."/>
            <person name="Presley C."/>
            <person name="Deng X."/>
            <person name="Wei C.I."/>
            <person name="Xiao S."/>
        </authorList>
    </citation>
    <scope>NUCLEOTIDE SEQUENCE [LARGE SCALE GENOMIC DNA]</scope>
    <source>
        <strain evidence="6">UMSG2</strain>
    </source>
</reference>
<feature type="compositionally biased region" description="Polar residues" evidence="5">
    <location>
        <begin position="256"/>
        <end position="274"/>
    </location>
</feature>
<dbReference type="Proteomes" id="UP000286134">
    <property type="component" value="Unassembled WGS sequence"/>
</dbReference>
<keyword evidence="7" id="KW-1185">Reference proteome</keyword>
<dbReference type="PANTHER" id="PTHR13408">
    <property type="entry name" value="DNA-DIRECTED RNA POLYMERASE III"/>
    <property type="match status" value="1"/>
</dbReference>
<evidence type="ECO:0000256" key="1">
    <source>
        <dbReference type="ARBA" id="ARBA00004123"/>
    </source>
</evidence>
<accession>A0A420HM87</accession>
<dbReference type="AlphaFoldDB" id="A0A420HM87"/>
<gene>
    <name evidence="6" type="ORF">OnM2_067035</name>
</gene>
<evidence type="ECO:0000313" key="6">
    <source>
        <dbReference type="EMBL" id="RKF58548.1"/>
    </source>
</evidence>
<keyword evidence="3" id="KW-0804">Transcription</keyword>
<dbReference type="Pfam" id="PF05132">
    <property type="entry name" value="RNA_pol_Rpc4"/>
    <property type="match status" value="1"/>
</dbReference>
<evidence type="ECO:0000256" key="3">
    <source>
        <dbReference type="ARBA" id="ARBA00023163"/>
    </source>
</evidence>
<evidence type="ECO:0000256" key="2">
    <source>
        <dbReference type="ARBA" id="ARBA00022478"/>
    </source>
</evidence>
<dbReference type="GO" id="GO:0005666">
    <property type="term" value="C:RNA polymerase III complex"/>
    <property type="evidence" value="ECO:0007669"/>
    <property type="project" value="InterPro"/>
</dbReference>
<evidence type="ECO:0000256" key="4">
    <source>
        <dbReference type="ARBA" id="ARBA00023242"/>
    </source>
</evidence>
<name>A0A420HM87_9PEZI</name>
<protein>
    <submittedName>
        <fullName evidence="6">DNA-directed RNA polymerase III RPC4</fullName>
    </submittedName>
</protein>
<feature type="region of interest" description="Disordered" evidence="5">
    <location>
        <begin position="329"/>
        <end position="361"/>
    </location>
</feature>
<evidence type="ECO:0000313" key="7">
    <source>
        <dbReference type="Proteomes" id="UP000286134"/>
    </source>
</evidence>
<evidence type="ECO:0000256" key="5">
    <source>
        <dbReference type="SAM" id="MobiDB-lite"/>
    </source>
</evidence>
<dbReference type="OrthoDB" id="5836119at2759"/>
<feature type="compositionally biased region" description="Low complexity" evidence="5">
    <location>
        <begin position="31"/>
        <end position="47"/>
    </location>
</feature>
<keyword evidence="4" id="KW-0539">Nucleus</keyword>
<feature type="region of interest" description="Disordered" evidence="5">
    <location>
        <begin position="146"/>
        <end position="197"/>
    </location>
</feature>
<dbReference type="STRING" id="212602.A0A420HM87"/>
<feature type="region of interest" description="Disordered" evidence="5">
    <location>
        <begin position="249"/>
        <end position="300"/>
    </location>
</feature>
<organism evidence="6 7">
    <name type="scientific">Erysiphe neolycopersici</name>
    <dbReference type="NCBI Taxonomy" id="212602"/>
    <lineage>
        <taxon>Eukaryota</taxon>
        <taxon>Fungi</taxon>
        <taxon>Dikarya</taxon>
        <taxon>Ascomycota</taxon>
        <taxon>Pezizomycotina</taxon>
        <taxon>Leotiomycetes</taxon>
        <taxon>Erysiphales</taxon>
        <taxon>Erysiphaceae</taxon>
        <taxon>Erysiphe</taxon>
    </lineage>
</organism>
<feature type="region of interest" description="Disordered" evidence="5">
    <location>
        <begin position="1"/>
        <end position="58"/>
    </location>
</feature>
<dbReference type="EMBL" id="MCFK01006703">
    <property type="protein sequence ID" value="RKF58548.1"/>
    <property type="molecule type" value="Genomic_DNA"/>
</dbReference>
<proteinExistence type="predicted"/>
<feature type="compositionally biased region" description="Basic and acidic residues" evidence="5">
    <location>
        <begin position="337"/>
        <end position="352"/>
    </location>
</feature>
<dbReference type="GO" id="GO:0003677">
    <property type="term" value="F:DNA binding"/>
    <property type="evidence" value="ECO:0007669"/>
    <property type="project" value="InterPro"/>
</dbReference>
<dbReference type="InterPro" id="IPR007811">
    <property type="entry name" value="RPC4"/>
</dbReference>
<comment type="caution">
    <text evidence="6">The sequence shown here is derived from an EMBL/GenBank/DDBJ whole genome shotgun (WGS) entry which is preliminary data.</text>
</comment>
<dbReference type="PANTHER" id="PTHR13408:SF0">
    <property type="entry name" value="DNA-DIRECTED RNA POLYMERASE III SUBUNIT RPC4"/>
    <property type="match status" value="1"/>
</dbReference>